<keyword evidence="3" id="KW-1185">Reference proteome</keyword>
<organism evidence="2 3">
    <name type="scientific">Leucocoprinus birnbaumii</name>
    <dbReference type="NCBI Taxonomy" id="56174"/>
    <lineage>
        <taxon>Eukaryota</taxon>
        <taxon>Fungi</taxon>
        <taxon>Dikarya</taxon>
        <taxon>Basidiomycota</taxon>
        <taxon>Agaricomycotina</taxon>
        <taxon>Agaricomycetes</taxon>
        <taxon>Agaricomycetidae</taxon>
        <taxon>Agaricales</taxon>
        <taxon>Agaricineae</taxon>
        <taxon>Agaricaceae</taxon>
        <taxon>Leucocoprinus</taxon>
    </lineage>
</organism>
<evidence type="ECO:0000256" key="1">
    <source>
        <dbReference type="SAM" id="MobiDB-lite"/>
    </source>
</evidence>
<name>A0AAD5VMV6_9AGAR</name>
<reference evidence="2" key="1">
    <citation type="submission" date="2022-07" db="EMBL/GenBank/DDBJ databases">
        <title>Genome Sequence of Leucocoprinus birnbaumii.</title>
        <authorList>
            <person name="Buettner E."/>
        </authorList>
    </citation>
    <scope>NUCLEOTIDE SEQUENCE</scope>
    <source>
        <strain evidence="2">VT141</strain>
    </source>
</reference>
<dbReference type="Proteomes" id="UP001213000">
    <property type="component" value="Unassembled WGS sequence"/>
</dbReference>
<proteinExistence type="predicted"/>
<sequence length="112" mass="12981">MHSENGPYEYNYNDTEDNEEDNTSDSNLDELSREDMIHILRGIGAVPPGTQLHPNILRNGLHDHDALDSCQEYYISNDVDYPDEFDPDTLALWKKTKKKKRMAISDAFDLHR</sequence>
<feature type="compositionally biased region" description="Acidic residues" evidence="1">
    <location>
        <begin position="14"/>
        <end position="23"/>
    </location>
</feature>
<protein>
    <submittedName>
        <fullName evidence="2">Uncharacterized protein</fullName>
    </submittedName>
</protein>
<evidence type="ECO:0000313" key="2">
    <source>
        <dbReference type="EMBL" id="KAJ3564623.1"/>
    </source>
</evidence>
<feature type="region of interest" description="Disordered" evidence="1">
    <location>
        <begin position="1"/>
        <end position="30"/>
    </location>
</feature>
<evidence type="ECO:0000313" key="3">
    <source>
        <dbReference type="Proteomes" id="UP001213000"/>
    </source>
</evidence>
<gene>
    <name evidence="2" type="ORF">NP233_g8172</name>
</gene>
<dbReference type="EMBL" id="JANIEX010000645">
    <property type="protein sequence ID" value="KAJ3564623.1"/>
    <property type="molecule type" value="Genomic_DNA"/>
</dbReference>
<accession>A0AAD5VMV6</accession>
<dbReference type="AlphaFoldDB" id="A0AAD5VMV6"/>
<comment type="caution">
    <text evidence="2">The sequence shown here is derived from an EMBL/GenBank/DDBJ whole genome shotgun (WGS) entry which is preliminary data.</text>
</comment>